<evidence type="ECO:0000313" key="3">
    <source>
        <dbReference type="Proteomes" id="UP000642920"/>
    </source>
</evidence>
<dbReference type="Pfam" id="PF03102">
    <property type="entry name" value="NeuB"/>
    <property type="match status" value="1"/>
</dbReference>
<dbReference type="PROSITE" id="PS50844">
    <property type="entry name" value="AFP_LIKE"/>
    <property type="match status" value="1"/>
</dbReference>
<dbReference type="InterPro" id="IPR006190">
    <property type="entry name" value="SAF_AFP_Neu5Ac"/>
</dbReference>
<sequence>MKYSEFLKTTSPYNYAIEKPFMIAEAGVNHEGDMELAKRLIHEAQEAGADAIKFQTYKADTIASKDSPSYWDLNQESTTSQHALFQKYDKFWKSEYEKLKEECDKHGIEFMSTPFDTSSATFLNDLMSVFKISSSDITNKPFVEFMARFNKPIILSTGASELYEIQEAVGWIKPYDVDVTLLHCVLNYPTPDDQANLGMISGLKHHFPDLLIGYSDHTLPKEMDTLISATLLGAKVIEKHFTHDKSLPGNDHYHAMNKEDLKHFYGKLENQLTLLGDNEVRRLPSEKLAVENARRSLVATQTIKKGDIVTVKHLTWKRPAHGISPKFIDQIIGKEALQDIQEDQVLKWNYFKFD</sequence>
<dbReference type="Proteomes" id="UP000642920">
    <property type="component" value="Unassembled WGS sequence"/>
</dbReference>
<dbReference type="SUPFAM" id="SSF51269">
    <property type="entry name" value="AFP III-like domain"/>
    <property type="match status" value="1"/>
</dbReference>
<name>A0A937DGX1_9BACT</name>
<accession>A0A937DGX1</accession>
<dbReference type="Gene3D" id="3.90.1210.10">
    <property type="entry name" value="Antifreeze-like/N-acetylneuraminic acid synthase C-terminal domain"/>
    <property type="match status" value="1"/>
</dbReference>
<dbReference type="InterPro" id="IPR036732">
    <property type="entry name" value="AFP_Neu5c_C_sf"/>
</dbReference>
<organism evidence="2 3">
    <name type="scientific">Marivirga atlantica</name>
    <dbReference type="NCBI Taxonomy" id="1548457"/>
    <lineage>
        <taxon>Bacteria</taxon>
        <taxon>Pseudomonadati</taxon>
        <taxon>Bacteroidota</taxon>
        <taxon>Cytophagia</taxon>
        <taxon>Cytophagales</taxon>
        <taxon>Marivirgaceae</taxon>
        <taxon>Marivirga</taxon>
    </lineage>
</organism>
<dbReference type="GO" id="GO:0016051">
    <property type="term" value="P:carbohydrate biosynthetic process"/>
    <property type="evidence" value="ECO:0007669"/>
    <property type="project" value="InterPro"/>
</dbReference>
<dbReference type="EMBL" id="JAERQG010000002">
    <property type="protein sequence ID" value="MBL0765243.1"/>
    <property type="molecule type" value="Genomic_DNA"/>
</dbReference>
<gene>
    <name evidence="2" type="ORF">JKP34_08290</name>
</gene>
<dbReference type="CDD" id="cd11615">
    <property type="entry name" value="SAF_NeuB_like"/>
    <property type="match status" value="1"/>
</dbReference>
<dbReference type="AlphaFoldDB" id="A0A937DGX1"/>
<comment type="caution">
    <text evidence="2">The sequence shown here is derived from an EMBL/GenBank/DDBJ whole genome shotgun (WGS) entry which is preliminary data.</text>
</comment>
<dbReference type="SUPFAM" id="SSF51569">
    <property type="entry name" value="Aldolase"/>
    <property type="match status" value="1"/>
</dbReference>
<keyword evidence="3" id="KW-1185">Reference proteome</keyword>
<dbReference type="PANTHER" id="PTHR42966:SF1">
    <property type="entry name" value="SIALIC ACID SYNTHASE"/>
    <property type="match status" value="1"/>
</dbReference>
<feature type="domain" description="AFP-like" evidence="1">
    <location>
        <begin position="296"/>
        <end position="354"/>
    </location>
</feature>
<dbReference type="SMART" id="SM00858">
    <property type="entry name" value="SAF"/>
    <property type="match status" value="1"/>
</dbReference>
<dbReference type="InterPro" id="IPR013132">
    <property type="entry name" value="PseI/NeuA/B-like_N"/>
</dbReference>
<dbReference type="InterPro" id="IPR057736">
    <property type="entry name" value="SAF_PseI/NeuA/NeuB"/>
</dbReference>
<evidence type="ECO:0000259" key="1">
    <source>
        <dbReference type="PROSITE" id="PS50844"/>
    </source>
</evidence>
<proteinExistence type="predicted"/>
<reference evidence="2" key="1">
    <citation type="submission" date="2021-01" db="EMBL/GenBank/DDBJ databases">
        <title>Marivirga sp. nov., isolated from intertidal surface sediments.</title>
        <authorList>
            <person name="Zhang M."/>
        </authorList>
    </citation>
    <scope>NUCLEOTIDE SEQUENCE</scope>
    <source>
        <strain evidence="2">SM1354</strain>
    </source>
</reference>
<dbReference type="RefSeq" id="WP_201919677.1">
    <property type="nucleotide sequence ID" value="NZ_JAERQG010000002.1"/>
</dbReference>
<dbReference type="GO" id="GO:0047444">
    <property type="term" value="F:N-acylneuraminate-9-phosphate synthase activity"/>
    <property type="evidence" value="ECO:0007669"/>
    <property type="project" value="TreeGrafter"/>
</dbReference>
<dbReference type="PANTHER" id="PTHR42966">
    <property type="entry name" value="N-ACETYLNEURAMINATE SYNTHASE"/>
    <property type="match status" value="1"/>
</dbReference>
<dbReference type="Gene3D" id="3.20.20.70">
    <property type="entry name" value="Aldolase class I"/>
    <property type="match status" value="1"/>
</dbReference>
<dbReference type="InterPro" id="IPR013974">
    <property type="entry name" value="SAF"/>
</dbReference>
<protein>
    <submittedName>
        <fullName evidence="2">N-acetylneuraminate synthase family protein</fullName>
    </submittedName>
</protein>
<dbReference type="Pfam" id="PF08666">
    <property type="entry name" value="SAF"/>
    <property type="match status" value="1"/>
</dbReference>
<dbReference type="InterPro" id="IPR051690">
    <property type="entry name" value="PseI-like"/>
</dbReference>
<dbReference type="InterPro" id="IPR013785">
    <property type="entry name" value="Aldolase_TIM"/>
</dbReference>
<evidence type="ECO:0000313" key="2">
    <source>
        <dbReference type="EMBL" id="MBL0765243.1"/>
    </source>
</evidence>